<dbReference type="CDD" id="cd23823">
    <property type="entry name" value="RWD_GCN2"/>
    <property type="match status" value="1"/>
</dbReference>
<dbReference type="AlphaFoldDB" id="A0A7S0KXS7"/>
<proteinExistence type="predicted"/>
<feature type="region of interest" description="Disordered" evidence="1">
    <location>
        <begin position="138"/>
        <end position="170"/>
    </location>
</feature>
<gene>
    <name evidence="3" type="ORF">AGLA0713_LOCUS864</name>
</gene>
<dbReference type="InterPro" id="IPR040213">
    <property type="entry name" value="GIR2-like"/>
</dbReference>
<feature type="region of interest" description="Disordered" evidence="1">
    <location>
        <begin position="282"/>
        <end position="314"/>
    </location>
</feature>
<evidence type="ECO:0000313" key="3">
    <source>
        <dbReference type="EMBL" id="CAD8596036.1"/>
    </source>
</evidence>
<dbReference type="InterPro" id="IPR006575">
    <property type="entry name" value="RWD_dom"/>
</dbReference>
<feature type="compositionally biased region" description="Basic and acidic residues" evidence="1">
    <location>
        <begin position="143"/>
        <end position="166"/>
    </location>
</feature>
<dbReference type="EMBL" id="HBEX01001307">
    <property type="protein sequence ID" value="CAD8596036.1"/>
    <property type="molecule type" value="Transcribed_RNA"/>
</dbReference>
<accession>A0A7S0KXS7</accession>
<dbReference type="SUPFAM" id="SSF54495">
    <property type="entry name" value="UBC-like"/>
    <property type="match status" value="1"/>
</dbReference>
<reference evidence="3" key="1">
    <citation type="submission" date="2021-01" db="EMBL/GenBank/DDBJ databases">
        <authorList>
            <person name="Corre E."/>
            <person name="Pelletier E."/>
            <person name="Niang G."/>
            <person name="Scheremetjew M."/>
            <person name="Finn R."/>
            <person name="Kale V."/>
            <person name="Holt S."/>
            <person name="Cochrane G."/>
            <person name="Meng A."/>
            <person name="Brown T."/>
            <person name="Cohen L."/>
        </authorList>
    </citation>
    <scope>NUCLEOTIDE SEQUENCE</scope>
</reference>
<dbReference type="Gene3D" id="3.10.110.10">
    <property type="entry name" value="Ubiquitin Conjugating Enzyme"/>
    <property type="match status" value="1"/>
</dbReference>
<feature type="domain" description="RWD" evidence="2">
    <location>
        <begin position="10"/>
        <end position="126"/>
    </location>
</feature>
<protein>
    <recommendedName>
        <fullName evidence="2">RWD domain-containing protein</fullName>
    </recommendedName>
</protein>
<name>A0A7S0KXS7_9STRA</name>
<dbReference type="PROSITE" id="PS50908">
    <property type="entry name" value="RWD"/>
    <property type="match status" value="1"/>
</dbReference>
<dbReference type="Pfam" id="PF05773">
    <property type="entry name" value="RWD"/>
    <property type="match status" value="1"/>
</dbReference>
<dbReference type="PANTHER" id="PTHR12292">
    <property type="entry name" value="RWD DOMAIN-CONTAINING PROTEIN"/>
    <property type="match status" value="1"/>
</dbReference>
<dbReference type="InterPro" id="IPR016135">
    <property type="entry name" value="UBQ-conjugating_enzyme/RWD"/>
</dbReference>
<organism evidence="3">
    <name type="scientific">Asterionellopsis glacialis</name>
    <dbReference type="NCBI Taxonomy" id="33640"/>
    <lineage>
        <taxon>Eukaryota</taxon>
        <taxon>Sar</taxon>
        <taxon>Stramenopiles</taxon>
        <taxon>Ochrophyta</taxon>
        <taxon>Bacillariophyta</taxon>
        <taxon>Fragilariophyceae</taxon>
        <taxon>Fragilariophycidae</taxon>
        <taxon>Fragilariales</taxon>
        <taxon>Fragilariaceae</taxon>
        <taxon>Asterionellopsis</taxon>
    </lineage>
</organism>
<evidence type="ECO:0000256" key="1">
    <source>
        <dbReference type="SAM" id="MobiDB-lite"/>
    </source>
</evidence>
<sequence>MSDHCEEQQMEAEALTAIFDTAFTIVKEEQPFEWIVKLVPIDTGDDDDEKDDPENQNHVMINLKITLPSQYPELDLPVLDIEILKGLSLENKEELLQMAQDEAQNNEGMPSIYSICEVLREWLCDNNVKGLDDASMHAQMMRKQKEKERSKQRAAQEFESQKKEEDVSQAELEEMEVRKRRAEGTPCTADNFRAWKLQFDAEMMERQQQQKLQEEQTITKKQEKLLAKKQVDKSGRLTGYAQFSDKVMGLSIEEMEQAAEHAQVDEDEYDDEEDVDNLEDLDEDLFDVDDDLDDLDSSDEDDLEDDEEEEEIDI</sequence>
<dbReference type="SMART" id="SM00591">
    <property type="entry name" value="RWD"/>
    <property type="match status" value="1"/>
</dbReference>
<evidence type="ECO:0000259" key="2">
    <source>
        <dbReference type="PROSITE" id="PS50908"/>
    </source>
</evidence>